<keyword evidence="2" id="KW-1133">Transmembrane helix</keyword>
<dbReference type="EMBL" id="EF678543">
    <property type="protein sequence ID" value="ABR18290.1"/>
    <property type="molecule type" value="mRNA"/>
</dbReference>
<evidence type="ECO:0008006" key="4">
    <source>
        <dbReference type="Google" id="ProtNLM"/>
    </source>
</evidence>
<name>B8LRL0_PICSI</name>
<proteinExistence type="evidence at transcript level"/>
<protein>
    <recommendedName>
        <fullName evidence="4">Protein DETOXIFICATION</fullName>
    </recommendedName>
</protein>
<dbReference type="InterPro" id="IPR002528">
    <property type="entry name" value="MATE_fam"/>
</dbReference>
<evidence type="ECO:0000256" key="2">
    <source>
        <dbReference type="SAM" id="Phobius"/>
    </source>
</evidence>
<evidence type="ECO:0000256" key="1">
    <source>
        <dbReference type="ARBA" id="ARBA00010199"/>
    </source>
</evidence>
<dbReference type="Pfam" id="PF01554">
    <property type="entry name" value="MatE"/>
    <property type="match status" value="1"/>
</dbReference>
<keyword evidence="2" id="KW-0812">Transmembrane</keyword>
<dbReference type="PANTHER" id="PTHR11206">
    <property type="entry name" value="MULTIDRUG RESISTANCE PROTEIN"/>
    <property type="match status" value="1"/>
</dbReference>
<feature type="transmembrane region" description="Helical" evidence="2">
    <location>
        <begin position="54"/>
        <end position="72"/>
    </location>
</feature>
<evidence type="ECO:0000313" key="3">
    <source>
        <dbReference type="EMBL" id="ABR18290.1"/>
    </source>
</evidence>
<accession>B8LRL0</accession>
<reference evidence="3" key="1">
    <citation type="submission" date="2007-06" db="EMBL/GenBank/DDBJ databases">
        <title>Full length cDNA sequences from Sitka Spruce (Picea sitchensis).</title>
        <authorList>
            <person name="Ralph S.G."/>
            <person name="Chun H.E."/>
            <person name="Liao N."/>
            <person name="Ali J."/>
            <person name="Reid K."/>
            <person name="Kolosova N."/>
            <person name="Cooper N."/>
            <person name="Cullis C."/>
            <person name="Jancsik S."/>
            <person name="Moore R."/>
            <person name="Mayo M."/>
            <person name="Wagner S."/>
            <person name="Holt R.A."/>
            <person name="Jones S.J.M."/>
            <person name="Marra M.A."/>
            <person name="Ritland C.E."/>
            <person name="Ritland K."/>
            <person name="Bohlmann J."/>
        </authorList>
    </citation>
    <scope>NUCLEOTIDE SEQUENCE</scope>
    <source>
        <tissue evidence="3">Bark</tissue>
    </source>
</reference>
<dbReference type="AlphaFoldDB" id="B8LRL0"/>
<comment type="similarity">
    <text evidence="1">Belongs to the multi antimicrobial extrusion (MATE) (TC 2.A.66.1) family.</text>
</comment>
<organism evidence="3">
    <name type="scientific">Picea sitchensis</name>
    <name type="common">Sitka spruce</name>
    <name type="synonym">Pinus sitchensis</name>
    <dbReference type="NCBI Taxonomy" id="3332"/>
    <lineage>
        <taxon>Eukaryota</taxon>
        <taxon>Viridiplantae</taxon>
        <taxon>Streptophyta</taxon>
        <taxon>Embryophyta</taxon>
        <taxon>Tracheophyta</taxon>
        <taxon>Spermatophyta</taxon>
        <taxon>Pinopsida</taxon>
        <taxon>Pinidae</taxon>
        <taxon>Conifers I</taxon>
        <taxon>Pinales</taxon>
        <taxon>Pinaceae</taxon>
        <taxon>Picea</taxon>
    </lineage>
</organism>
<sequence length="107" mass="11832">MEPGEVEEHLLASAETGSRAHIDDKNRLELILSNADNLPWRKMMRAAVFLESKLLWSLALPAIVVYMVNYIMSMATQIFCGHLGNLELAAASLGNTGIQVFAYGLMH</sequence>
<keyword evidence="2" id="KW-0472">Membrane</keyword>